<accession>W1Y145</accession>
<feature type="non-terminal residue" evidence="1">
    <location>
        <position position="1"/>
    </location>
</feature>
<proteinExistence type="predicted"/>
<comment type="caution">
    <text evidence="1">The sequence shown here is derived from an EMBL/GenBank/DDBJ whole genome shotgun (WGS) entry which is preliminary data.</text>
</comment>
<dbReference type="InterPro" id="IPR016039">
    <property type="entry name" value="Thiolase-like"/>
</dbReference>
<dbReference type="Gene3D" id="3.40.47.10">
    <property type="match status" value="1"/>
</dbReference>
<gene>
    <name evidence="1" type="ORF">Q604_UNBC10757G0001</name>
</gene>
<evidence type="ECO:0000313" key="1">
    <source>
        <dbReference type="EMBL" id="ETJ34829.1"/>
    </source>
</evidence>
<name>W1Y145_9ZZZZ</name>
<sequence>GFATSQYVLKLQDLAEARGTDPEKLSKGLLLKELSIAPLTEDIVTLAASAGNSILTEEEKQEIDMVIVATESGIDQSKAAAVFVHGLLGIQPFARSFEIKEACY</sequence>
<protein>
    <submittedName>
        <fullName evidence="1">Hydroxymethylglutaryl-CoA synthase</fullName>
    </submittedName>
</protein>
<dbReference type="AlphaFoldDB" id="W1Y145"/>
<reference evidence="1" key="1">
    <citation type="submission" date="2013-12" db="EMBL/GenBank/DDBJ databases">
        <title>A Varibaculum cambriense genome reconstructed from a premature infant gut community with otherwise low bacterial novelty that shifts toward anaerobic metabolism during the third week of life.</title>
        <authorList>
            <person name="Brown C.T."/>
            <person name="Sharon I."/>
            <person name="Thomas B.C."/>
            <person name="Castelle C.J."/>
            <person name="Morowitz M.J."/>
            <person name="Banfield J.F."/>
        </authorList>
    </citation>
    <scope>NUCLEOTIDE SEQUENCE</scope>
</reference>
<dbReference type="GO" id="GO:0016746">
    <property type="term" value="F:acyltransferase activity"/>
    <property type="evidence" value="ECO:0007669"/>
    <property type="project" value="InterPro"/>
</dbReference>
<dbReference type="EMBL" id="AZMM01010757">
    <property type="protein sequence ID" value="ETJ34829.1"/>
    <property type="molecule type" value="Genomic_DNA"/>
</dbReference>
<organism evidence="1">
    <name type="scientific">human gut metagenome</name>
    <dbReference type="NCBI Taxonomy" id="408170"/>
    <lineage>
        <taxon>unclassified sequences</taxon>
        <taxon>metagenomes</taxon>
        <taxon>organismal metagenomes</taxon>
    </lineage>
</organism>
<dbReference type="SUPFAM" id="SSF53901">
    <property type="entry name" value="Thiolase-like"/>
    <property type="match status" value="1"/>
</dbReference>
<feature type="non-terminal residue" evidence="1">
    <location>
        <position position="104"/>
    </location>
</feature>